<keyword evidence="2" id="KW-1185">Reference proteome</keyword>
<dbReference type="EMBL" id="OZ037948">
    <property type="protein sequence ID" value="CAL1708543.1"/>
    <property type="molecule type" value="Genomic_DNA"/>
</dbReference>
<gene>
    <name evidence="1" type="ORF">GFSPODELE1_LOCUS6896</name>
</gene>
<protein>
    <submittedName>
        <fullName evidence="1">Uncharacterized protein</fullName>
    </submittedName>
</protein>
<dbReference type="Proteomes" id="UP001497453">
    <property type="component" value="Chromosome 5"/>
</dbReference>
<reference evidence="2" key="1">
    <citation type="submission" date="2024-04" db="EMBL/GenBank/DDBJ databases">
        <authorList>
            <person name="Shaw F."/>
            <person name="Minotto A."/>
        </authorList>
    </citation>
    <scope>NUCLEOTIDE SEQUENCE [LARGE SCALE GENOMIC DNA]</scope>
</reference>
<accession>A0ABP1DL17</accession>
<evidence type="ECO:0000313" key="2">
    <source>
        <dbReference type="Proteomes" id="UP001497453"/>
    </source>
</evidence>
<sequence>MAPTIQNVCNNINQRPQLARPSGTTCDSTLTRFGSRLDISGHLCGLSLLFILLALQSRTNINLHRNSPLLFDIQTLRLLAISVPITALFILKRHVETDSGPERYVEPESDNLVLSRRHCLHLIQF</sequence>
<evidence type="ECO:0000313" key="1">
    <source>
        <dbReference type="EMBL" id="CAL1708543.1"/>
    </source>
</evidence>
<proteinExistence type="predicted"/>
<name>A0ABP1DL17_9APHY</name>
<organism evidence="1 2">
    <name type="scientific">Somion occarium</name>
    <dbReference type="NCBI Taxonomy" id="3059160"/>
    <lineage>
        <taxon>Eukaryota</taxon>
        <taxon>Fungi</taxon>
        <taxon>Dikarya</taxon>
        <taxon>Basidiomycota</taxon>
        <taxon>Agaricomycotina</taxon>
        <taxon>Agaricomycetes</taxon>
        <taxon>Polyporales</taxon>
        <taxon>Cerrenaceae</taxon>
        <taxon>Somion</taxon>
    </lineage>
</organism>